<proteinExistence type="predicted"/>
<feature type="chain" id="PRO_5004244881" evidence="2">
    <location>
        <begin position="24"/>
        <end position="516"/>
    </location>
</feature>
<dbReference type="EMBL" id="CR940353">
    <property type="protein sequence ID" value="CAI76782.1"/>
    <property type="molecule type" value="Genomic_DNA"/>
</dbReference>
<keyword evidence="2" id="KW-0732">Signal</keyword>
<name>Q4U8S1_THEAN</name>
<accession>Q4U8S1</accession>
<dbReference type="OMA" id="CTSPFDG"/>
<dbReference type="Proteomes" id="UP000001950">
    <property type="component" value="Chromosome 4"/>
</dbReference>
<feature type="compositionally biased region" description="Low complexity" evidence="1">
    <location>
        <begin position="33"/>
        <end position="65"/>
    </location>
</feature>
<reference evidence="3 4" key="1">
    <citation type="journal article" date="2005" name="Science">
        <title>Genome of the host-cell transforming parasite Theileria annulata compared with T. parva.</title>
        <authorList>
            <person name="Pain A."/>
            <person name="Renauld H."/>
            <person name="Berriman M."/>
            <person name="Murphy L."/>
            <person name="Yeats C.A."/>
            <person name="Weir W."/>
            <person name="Kerhornou A."/>
            <person name="Aslett M."/>
            <person name="Bishop R."/>
            <person name="Bouchier C."/>
            <person name="Cochet M."/>
            <person name="Coulson R.M.R."/>
            <person name="Cronin A."/>
            <person name="de Villiers E.P."/>
            <person name="Fraser A."/>
            <person name="Fosker N."/>
            <person name="Gardner M."/>
            <person name="Goble A."/>
            <person name="Griffiths-Jones S."/>
            <person name="Harris D.E."/>
            <person name="Katzer F."/>
            <person name="Larke N."/>
            <person name="Lord A."/>
            <person name="Maser P."/>
            <person name="McKellar S."/>
            <person name="Mooney P."/>
            <person name="Morton F."/>
            <person name="Nene V."/>
            <person name="O'Neil S."/>
            <person name="Price C."/>
            <person name="Quail M.A."/>
            <person name="Rabbinowitsch E."/>
            <person name="Rawlings N.D."/>
            <person name="Rutter S."/>
            <person name="Saunders D."/>
            <person name="Seeger K."/>
            <person name="Shah T."/>
            <person name="Squares R."/>
            <person name="Squares S."/>
            <person name="Tivey A."/>
            <person name="Walker A.R."/>
            <person name="Woodward J."/>
            <person name="Dobbelaere D.A.E."/>
            <person name="Langsley G."/>
            <person name="Rajandream M.A."/>
            <person name="McKeever D."/>
            <person name="Shiels B."/>
            <person name="Tait A."/>
            <person name="Barrell B.G."/>
            <person name="Hall N."/>
        </authorList>
    </citation>
    <scope>NUCLEOTIDE SEQUENCE [LARGE SCALE GENOMIC DNA]</scope>
    <source>
        <strain evidence="4">Ankara</strain>
    </source>
</reference>
<dbReference type="InParanoid" id="Q4U8S1"/>
<sequence>MLFLGSRLFFVILIFKFNEFVTAPTASITGAKSITTNGPSSTSGTKSSIFSTFTRSSSGSGSSSRISFGSRDIVLDVNANEISDKLEVSTSIPGILKYTVKSGVNASIKIIKGNGGEVELSKKAQQVFCTSPFDGHLTVLFEDQSSDEFFLEDDGFKKLQDESDKEGEPEAPKPTIESMELDLETPSTEFTHEQVKGIKCYKAPSGKVIAKIKVSNTFRILENDVQENFVCFLENNGEYSILVANRVSEKEWTKYTLSKRDSKPILMDITLIRKFDDIDPQIIFVDITTHEETNELTFDNLIFNDKTGCAFKSKSQANKEFKLEFKDSNEVDQEIQINFHKKFLPQEQLTLHSIKTNQDNSELIFTYVRENILTHEKYVQKEGKFEKDLSLSYGFNLDRTKGFLDKKSVSEQNVLFLKTLVPDSVDQGIKISHHGSFKVFHFDESASRSTFVILPNLEIYLDKDIKHKLVISENGSQTNMVLNTISDQRKVHYIITTDKTKGNPFSIQAKVQLDSQ</sequence>
<evidence type="ECO:0000256" key="1">
    <source>
        <dbReference type="SAM" id="MobiDB-lite"/>
    </source>
</evidence>
<evidence type="ECO:0000313" key="4">
    <source>
        <dbReference type="Proteomes" id="UP000001950"/>
    </source>
</evidence>
<feature type="region of interest" description="Disordered" evidence="1">
    <location>
        <begin position="32"/>
        <end position="65"/>
    </location>
</feature>
<dbReference type="STRING" id="5874.Q4U8S1"/>
<feature type="signal peptide" evidence="2">
    <location>
        <begin position="1"/>
        <end position="23"/>
    </location>
</feature>
<organism evidence="3 4">
    <name type="scientific">Theileria annulata</name>
    <dbReference type="NCBI Taxonomy" id="5874"/>
    <lineage>
        <taxon>Eukaryota</taxon>
        <taxon>Sar</taxon>
        <taxon>Alveolata</taxon>
        <taxon>Apicomplexa</taxon>
        <taxon>Aconoidasida</taxon>
        <taxon>Piroplasmida</taxon>
        <taxon>Theileriidae</taxon>
        <taxon>Theileria</taxon>
    </lineage>
</organism>
<keyword evidence="4" id="KW-1185">Reference proteome</keyword>
<dbReference type="GeneID" id="3863330"/>
<dbReference type="eggNOG" id="ENOG502QQMS">
    <property type="taxonomic scope" value="Eukaryota"/>
</dbReference>
<evidence type="ECO:0000313" key="3">
    <source>
        <dbReference type="EMBL" id="CAI76782.1"/>
    </source>
</evidence>
<dbReference type="AlphaFoldDB" id="Q4U8S1"/>
<dbReference type="KEGG" id="tan:TA10055"/>
<dbReference type="OrthoDB" id="361558at2759"/>
<dbReference type="VEuPathDB" id="PiroplasmaDB:TA10055"/>
<evidence type="ECO:0000256" key="2">
    <source>
        <dbReference type="SAM" id="SignalP"/>
    </source>
</evidence>
<gene>
    <name evidence="3" type="ORF">TA10055</name>
</gene>
<dbReference type="RefSeq" id="XP_953407.1">
    <property type="nucleotide sequence ID" value="XM_948314.1"/>
</dbReference>
<protein>
    <submittedName>
        <fullName evidence="3">Uncharacterized protein</fullName>
    </submittedName>
</protein>